<keyword evidence="1" id="KW-0732">Signal</keyword>
<proteinExistence type="predicted"/>
<protein>
    <recommendedName>
        <fullName evidence="4">DUF992 domain-containing protein</fullName>
    </recommendedName>
</protein>
<dbReference type="Proteomes" id="UP000637002">
    <property type="component" value="Unassembled WGS sequence"/>
</dbReference>
<reference evidence="2" key="1">
    <citation type="journal article" date="2014" name="Int. J. Syst. Evol. Microbiol.">
        <title>Complete genome sequence of Corynebacterium casei LMG S-19264T (=DSM 44701T), isolated from a smear-ripened cheese.</title>
        <authorList>
            <consortium name="US DOE Joint Genome Institute (JGI-PGF)"/>
            <person name="Walter F."/>
            <person name="Albersmeier A."/>
            <person name="Kalinowski J."/>
            <person name="Ruckert C."/>
        </authorList>
    </citation>
    <scope>NUCLEOTIDE SEQUENCE</scope>
    <source>
        <strain evidence="2">CGMCC 1.12919</strain>
    </source>
</reference>
<organism evidence="2 3">
    <name type="scientific">Chelatococcus reniformis</name>
    <dbReference type="NCBI Taxonomy" id="1494448"/>
    <lineage>
        <taxon>Bacteria</taxon>
        <taxon>Pseudomonadati</taxon>
        <taxon>Pseudomonadota</taxon>
        <taxon>Alphaproteobacteria</taxon>
        <taxon>Hyphomicrobiales</taxon>
        <taxon>Chelatococcaceae</taxon>
        <taxon>Chelatococcus</taxon>
    </lineage>
</organism>
<dbReference type="InterPro" id="IPR009333">
    <property type="entry name" value="DUF992"/>
</dbReference>
<evidence type="ECO:0000256" key="1">
    <source>
        <dbReference type="SAM" id="SignalP"/>
    </source>
</evidence>
<feature type="signal peptide" evidence="1">
    <location>
        <begin position="1"/>
        <end position="26"/>
    </location>
</feature>
<keyword evidence="3" id="KW-1185">Reference proteome</keyword>
<sequence length="174" mass="17140">MGFRRFALGTGAVAAVVVGLSGAAQAQQKTQVGTLTCNVAAGIGVLVGSQKALDCLFTSAQGELDVYNGTITRLGIDIGFTGAGRLVWAVFAPSRIADDALAGTYVGAGAEATAVAGVGANVLVGGSNQTISLQPLSVQGQVGLSLAAGVAGITLVAVPNVPMTPPPPAPARRR</sequence>
<reference evidence="2" key="2">
    <citation type="submission" date="2020-09" db="EMBL/GenBank/DDBJ databases">
        <authorList>
            <person name="Sun Q."/>
            <person name="Zhou Y."/>
        </authorList>
    </citation>
    <scope>NUCLEOTIDE SEQUENCE</scope>
    <source>
        <strain evidence="2">CGMCC 1.12919</strain>
    </source>
</reference>
<evidence type="ECO:0000313" key="2">
    <source>
        <dbReference type="EMBL" id="GGC82694.1"/>
    </source>
</evidence>
<dbReference type="RefSeq" id="WP_188611472.1">
    <property type="nucleotide sequence ID" value="NZ_BMGG01000008.1"/>
</dbReference>
<evidence type="ECO:0008006" key="4">
    <source>
        <dbReference type="Google" id="ProtNLM"/>
    </source>
</evidence>
<accession>A0A916UQB8</accession>
<feature type="chain" id="PRO_5037249718" description="DUF992 domain-containing protein" evidence="1">
    <location>
        <begin position="27"/>
        <end position="174"/>
    </location>
</feature>
<comment type="caution">
    <text evidence="2">The sequence shown here is derived from an EMBL/GenBank/DDBJ whole genome shotgun (WGS) entry which is preliminary data.</text>
</comment>
<evidence type="ECO:0000313" key="3">
    <source>
        <dbReference type="Proteomes" id="UP000637002"/>
    </source>
</evidence>
<gene>
    <name evidence="2" type="ORF">GCM10010994_45750</name>
</gene>
<name>A0A916UQB8_9HYPH</name>
<dbReference type="EMBL" id="BMGG01000008">
    <property type="protein sequence ID" value="GGC82694.1"/>
    <property type="molecule type" value="Genomic_DNA"/>
</dbReference>
<dbReference type="AlphaFoldDB" id="A0A916UQB8"/>
<dbReference type="Pfam" id="PF06186">
    <property type="entry name" value="DUF992"/>
    <property type="match status" value="1"/>
</dbReference>